<accession>A0AAN6YVU8</accession>
<comment type="subcellular location">
    <subcellularLocation>
        <location evidence="1">Membrane</location>
        <topology evidence="1">Multi-pass membrane protein</topology>
    </subcellularLocation>
</comment>
<evidence type="ECO:0000313" key="5">
    <source>
        <dbReference type="EMBL" id="KAK4115956.1"/>
    </source>
</evidence>
<dbReference type="PANTHER" id="PTHR42910:SF1">
    <property type="entry name" value="MAJOR FACILITATOR SUPERFAMILY (MFS) PROFILE DOMAIN-CONTAINING PROTEIN"/>
    <property type="match status" value="1"/>
</dbReference>
<proteinExistence type="predicted"/>
<feature type="transmembrane region" description="Helical" evidence="3">
    <location>
        <begin position="396"/>
        <end position="418"/>
    </location>
</feature>
<organism evidence="5 6">
    <name type="scientific">Canariomyces notabilis</name>
    <dbReference type="NCBI Taxonomy" id="2074819"/>
    <lineage>
        <taxon>Eukaryota</taxon>
        <taxon>Fungi</taxon>
        <taxon>Dikarya</taxon>
        <taxon>Ascomycota</taxon>
        <taxon>Pezizomycotina</taxon>
        <taxon>Sordariomycetes</taxon>
        <taxon>Sordariomycetidae</taxon>
        <taxon>Sordariales</taxon>
        <taxon>Chaetomiaceae</taxon>
        <taxon>Canariomyces</taxon>
    </lineage>
</organism>
<feature type="transmembrane region" description="Helical" evidence="3">
    <location>
        <begin position="97"/>
        <end position="117"/>
    </location>
</feature>
<feature type="transmembrane region" description="Helical" evidence="3">
    <location>
        <begin position="257"/>
        <end position="276"/>
    </location>
</feature>
<evidence type="ECO:0000259" key="4">
    <source>
        <dbReference type="PROSITE" id="PS50850"/>
    </source>
</evidence>
<dbReference type="Gene3D" id="1.20.1250.20">
    <property type="entry name" value="MFS general substrate transporter like domains"/>
    <property type="match status" value="1"/>
</dbReference>
<name>A0AAN6YVU8_9PEZI</name>
<dbReference type="RefSeq" id="XP_064673526.1">
    <property type="nucleotide sequence ID" value="XM_064814541.1"/>
</dbReference>
<protein>
    <submittedName>
        <fullName evidence="5">MFS general substrate transporter</fullName>
    </submittedName>
</protein>
<dbReference type="GO" id="GO:0016020">
    <property type="term" value="C:membrane"/>
    <property type="evidence" value="ECO:0007669"/>
    <property type="project" value="UniProtKB-SubCell"/>
</dbReference>
<keyword evidence="3" id="KW-0812">Transmembrane</keyword>
<feature type="transmembrane region" description="Helical" evidence="3">
    <location>
        <begin position="364"/>
        <end position="384"/>
    </location>
</feature>
<gene>
    <name evidence="5" type="ORF">N656DRAFT_775956</name>
</gene>
<keyword evidence="3" id="KW-0472">Membrane</keyword>
<dbReference type="AlphaFoldDB" id="A0AAN6YVU8"/>
<dbReference type="Pfam" id="PF07690">
    <property type="entry name" value="MFS_1"/>
    <property type="match status" value="1"/>
</dbReference>
<reference evidence="5" key="2">
    <citation type="submission" date="2023-05" db="EMBL/GenBank/DDBJ databases">
        <authorList>
            <consortium name="Lawrence Berkeley National Laboratory"/>
            <person name="Steindorff A."/>
            <person name="Hensen N."/>
            <person name="Bonometti L."/>
            <person name="Westerberg I."/>
            <person name="Brannstrom I.O."/>
            <person name="Guillou S."/>
            <person name="Cros-Aarteil S."/>
            <person name="Calhoun S."/>
            <person name="Haridas S."/>
            <person name="Kuo A."/>
            <person name="Mondo S."/>
            <person name="Pangilinan J."/>
            <person name="Riley R."/>
            <person name="Labutti K."/>
            <person name="Andreopoulos B."/>
            <person name="Lipzen A."/>
            <person name="Chen C."/>
            <person name="Yanf M."/>
            <person name="Daum C."/>
            <person name="Ng V."/>
            <person name="Clum A."/>
            <person name="Ohm R."/>
            <person name="Martin F."/>
            <person name="Silar P."/>
            <person name="Natvig D."/>
            <person name="Lalanne C."/>
            <person name="Gautier V."/>
            <person name="Ament-Velasquez S.L."/>
            <person name="Kruys A."/>
            <person name="Hutchinson M.I."/>
            <person name="Powell A.J."/>
            <person name="Barry K."/>
            <person name="Miller A.N."/>
            <person name="Grigoriev I.V."/>
            <person name="Debuchy R."/>
            <person name="Gladieux P."/>
            <person name="Thoren M.H."/>
            <person name="Johannesson H."/>
        </authorList>
    </citation>
    <scope>NUCLEOTIDE SEQUENCE</scope>
    <source>
        <strain evidence="5">CBS 508.74</strain>
    </source>
</reference>
<evidence type="ECO:0000256" key="1">
    <source>
        <dbReference type="ARBA" id="ARBA00004141"/>
    </source>
</evidence>
<dbReference type="InterPro" id="IPR036259">
    <property type="entry name" value="MFS_trans_sf"/>
</dbReference>
<reference evidence="5" key="1">
    <citation type="journal article" date="2023" name="Mol. Phylogenet. Evol.">
        <title>Genome-scale phylogeny and comparative genomics of the fungal order Sordariales.</title>
        <authorList>
            <person name="Hensen N."/>
            <person name="Bonometti L."/>
            <person name="Westerberg I."/>
            <person name="Brannstrom I.O."/>
            <person name="Guillou S."/>
            <person name="Cros-Aarteil S."/>
            <person name="Calhoun S."/>
            <person name="Haridas S."/>
            <person name="Kuo A."/>
            <person name="Mondo S."/>
            <person name="Pangilinan J."/>
            <person name="Riley R."/>
            <person name="LaButti K."/>
            <person name="Andreopoulos B."/>
            <person name="Lipzen A."/>
            <person name="Chen C."/>
            <person name="Yan M."/>
            <person name="Daum C."/>
            <person name="Ng V."/>
            <person name="Clum A."/>
            <person name="Steindorff A."/>
            <person name="Ohm R.A."/>
            <person name="Martin F."/>
            <person name="Silar P."/>
            <person name="Natvig D.O."/>
            <person name="Lalanne C."/>
            <person name="Gautier V."/>
            <person name="Ament-Velasquez S.L."/>
            <person name="Kruys A."/>
            <person name="Hutchinson M.I."/>
            <person name="Powell A.J."/>
            <person name="Barry K."/>
            <person name="Miller A.N."/>
            <person name="Grigoriev I.V."/>
            <person name="Debuchy R."/>
            <person name="Gladieux P."/>
            <person name="Hiltunen Thoren M."/>
            <person name="Johannesson H."/>
        </authorList>
    </citation>
    <scope>NUCLEOTIDE SEQUENCE</scope>
    <source>
        <strain evidence="5">CBS 508.74</strain>
    </source>
</reference>
<evidence type="ECO:0000256" key="3">
    <source>
        <dbReference type="SAM" id="Phobius"/>
    </source>
</evidence>
<comment type="caution">
    <text evidence="5">The sequence shown here is derived from an EMBL/GenBank/DDBJ whole genome shotgun (WGS) entry which is preliminary data.</text>
</comment>
<feature type="transmembrane region" description="Helical" evidence="3">
    <location>
        <begin position="167"/>
        <end position="188"/>
    </location>
</feature>
<feature type="compositionally biased region" description="Polar residues" evidence="2">
    <location>
        <begin position="54"/>
        <end position="68"/>
    </location>
</feature>
<dbReference type="CDD" id="cd17324">
    <property type="entry name" value="MFS_NepI_like"/>
    <property type="match status" value="1"/>
</dbReference>
<dbReference type="PANTHER" id="PTHR42910">
    <property type="entry name" value="TRANSPORTER SCO4007-RELATED"/>
    <property type="match status" value="1"/>
</dbReference>
<feature type="domain" description="Major facilitator superfamily (MFS) profile" evidence="4">
    <location>
        <begin position="98"/>
        <end position="512"/>
    </location>
</feature>
<dbReference type="PROSITE" id="PS50850">
    <property type="entry name" value="MFS"/>
    <property type="match status" value="1"/>
</dbReference>
<dbReference type="Proteomes" id="UP001302812">
    <property type="component" value="Unassembled WGS sequence"/>
</dbReference>
<evidence type="ECO:0000313" key="6">
    <source>
        <dbReference type="Proteomes" id="UP001302812"/>
    </source>
</evidence>
<feature type="transmembrane region" description="Helical" evidence="3">
    <location>
        <begin position="137"/>
        <end position="155"/>
    </location>
</feature>
<sequence>MSCTASSTMSCTKTAQSQGHDHDQKPTPECSSQANNGKGFPQPEIKEPQESSDENTNTPVDESHTTTNDAGKRDIISRLWSWKPKPARYDPENPPKFTIWLNILFGFAACFTVSNLYYNQAILNRMAATFSVSFEEASSVATLMQAGYAGGLLLLCPLGDVFPRRPFILSLVFLTAAMWITLCVTTSFTTFRAVSFLCGLTTVTPQLMLPLVGDLAPAERRASSLAIVVSGLSLGVLVARILGGVLADGTGGDWRGVYWFGLGVQALVWALLYAWMPDYPSKNPSSSGFSSGRVGDGDAGSGGLKSNWSLTDMGVGYLGMLLDIFRLLVTEPLLAQASMVGFLISAVFTSFWTTLSFLLSSEPFRYSTTAVGLFGLIGVVVILTAPVYSRLVMDKVVPLFSALVGLLVELAGTVVGTFTGSFHVAGPVVQAILVDIGGQFTQIANRAAIYGIQPAARNRVNTAYMVAAFSGQLTGTAVGNRLYAHGGWVYSGGCSIAFIGLALIVCLARGPRETGWIGWSGGWAIRRDVLAIGRKESDAEGRPEGPVEELEKALVETSGAVNGGSHKGTSNDVRKAKLSD</sequence>
<evidence type="ECO:0000256" key="2">
    <source>
        <dbReference type="SAM" id="MobiDB-lite"/>
    </source>
</evidence>
<feature type="region of interest" description="Disordered" evidence="2">
    <location>
        <begin position="1"/>
        <end position="68"/>
    </location>
</feature>
<feature type="region of interest" description="Disordered" evidence="2">
    <location>
        <begin position="556"/>
        <end position="580"/>
    </location>
</feature>
<feature type="compositionally biased region" description="Low complexity" evidence="2">
    <location>
        <begin position="1"/>
        <end position="15"/>
    </location>
</feature>
<feature type="transmembrane region" description="Helical" evidence="3">
    <location>
        <begin position="488"/>
        <end position="508"/>
    </location>
</feature>
<keyword evidence="3" id="KW-1133">Transmembrane helix</keyword>
<dbReference type="EMBL" id="MU853334">
    <property type="protein sequence ID" value="KAK4115956.1"/>
    <property type="molecule type" value="Genomic_DNA"/>
</dbReference>
<feature type="transmembrane region" description="Helical" evidence="3">
    <location>
        <begin position="333"/>
        <end position="352"/>
    </location>
</feature>
<dbReference type="InterPro" id="IPR020846">
    <property type="entry name" value="MFS_dom"/>
</dbReference>
<dbReference type="InterPro" id="IPR011701">
    <property type="entry name" value="MFS"/>
</dbReference>
<feature type="transmembrane region" description="Helical" evidence="3">
    <location>
        <begin position="225"/>
        <end position="245"/>
    </location>
</feature>
<dbReference type="GO" id="GO:0022857">
    <property type="term" value="F:transmembrane transporter activity"/>
    <property type="evidence" value="ECO:0007669"/>
    <property type="project" value="InterPro"/>
</dbReference>
<feature type="transmembrane region" description="Helical" evidence="3">
    <location>
        <begin position="194"/>
        <end position="213"/>
    </location>
</feature>
<keyword evidence="6" id="KW-1185">Reference proteome</keyword>
<dbReference type="GeneID" id="89938666"/>
<dbReference type="SUPFAM" id="SSF103473">
    <property type="entry name" value="MFS general substrate transporter"/>
    <property type="match status" value="1"/>
</dbReference>